<comment type="caution">
    <text evidence="1">The sequence shown here is derived from an EMBL/GenBank/DDBJ whole genome shotgun (WGS) entry which is preliminary data.</text>
</comment>
<accession>A0ABS6GS86</accession>
<dbReference type="EMBL" id="JAHLZF010000016">
    <property type="protein sequence ID" value="MBU6081485.1"/>
    <property type="molecule type" value="Genomic_DNA"/>
</dbReference>
<evidence type="ECO:0000313" key="1">
    <source>
        <dbReference type="EMBL" id="MBU6081485.1"/>
    </source>
</evidence>
<dbReference type="Proteomes" id="UP000812672">
    <property type="component" value="Unassembled WGS sequence"/>
</dbReference>
<dbReference type="RefSeq" id="WP_216687629.1">
    <property type="nucleotide sequence ID" value="NZ_CAUPKR010000026.1"/>
</dbReference>
<keyword evidence="2" id="KW-1185">Reference proteome</keyword>
<gene>
    <name evidence="1" type="ORF">KQ486_10715</name>
</gene>
<reference evidence="1 2" key="1">
    <citation type="journal article" date="2011" name="Int. J. Syst. Evol. Microbiol.">
        <title>Allobacillus halotolerans gen. nov., sp. nov. isolated from shrimp paste.</title>
        <authorList>
            <person name="Sheu S.Y."/>
            <person name="Arun A.B."/>
            <person name="Jiang S.R."/>
            <person name="Young C.C."/>
            <person name="Chen W.M."/>
        </authorList>
    </citation>
    <scope>NUCLEOTIDE SEQUENCE [LARGE SCALE GENOMIC DNA]</scope>
    <source>
        <strain evidence="1 2">LMG 24826</strain>
    </source>
</reference>
<name>A0ABS6GS86_9BACI</name>
<organism evidence="1 2">
    <name type="scientific">Allobacillus halotolerans</name>
    <dbReference type="NCBI Taxonomy" id="570278"/>
    <lineage>
        <taxon>Bacteria</taxon>
        <taxon>Bacillati</taxon>
        <taxon>Bacillota</taxon>
        <taxon>Bacilli</taxon>
        <taxon>Bacillales</taxon>
        <taxon>Bacillaceae</taxon>
        <taxon>Allobacillus</taxon>
    </lineage>
</organism>
<evidence type="ECO:0000313" key="2">
    <source>
        <dbReference type="Proteomes" id="UP000812672"/>
    </source>
</evidence>
<protein>
    <submittedName>
        <fullName evidence="1">Uncharacterized protein</fullName>
    </submittedName>
</protein>
<sequence>MFFCSVGRAREARAFVERLEPFVERLHCLVERLESFVERLHCLVERLHAVCRAVGAVY</sequence>
<proteinExistence type="predicted"/>